<evidence type="ECO:0008006" key="4">
    <source>
        <dbReference type="Google" id="ProtNLM"/>
    </source>
</evidence>
<name>A0ABU8XN26_9PROT</name>
<dbReference type="EMBL" id="JBBLZC010000004">
    <property type="protein sequence ID" value="MEK0082600.1"/>
    <property type="molecule type" value="Genomic_DNA"/>
</dbReference>
<sequence length="128" mass="14455">MITTLFAVLLAGLYMCVAWYMIWLRRLSRKKQVDWPLRWYDRCGHGRDHMAQYMPLALLLMFLIERGGASPAVMWLEGLLLTAGFLLHLWGFAQYPGNYTTPAIGTVLITAVYAIACLLGLGQYLGLA</sequence>
<keyword evidence="1" id="KW-1133">Transmembrane helix</keyword>
<evidence type="ECO:0000313" key="3">
    <source>
        <dbReference type="Proteomes" id="UP001375743"/>
    </source>
</evidence>
<dbReference type="Proteomes" id="UP001375743">
    <property type="component" value="Unassembled WGS sequence"/>
</dbReference>
<proteinExistence type="predicted"/>
<dbReference type="SUPFAM" id="SSF161084">
    <property type="entry name" value="MAPEG domain-like"/>
    <property type="match status" value="1"/>
</dbReference>
<reference evidence="2 3" key="1">
    <citation type="submission" date="2024-01" db="EMBL/GenBank/DDBJ databases">
        <title>Multi-omics insights into the function and evolution of sodium benzoate biodegradation pathways in Benzoatithermus flavus gen. nov., sp. nov. from hot spring.</title>
        <authorList>
            <person name="Hu C.-J."/>
            <person name="Li W.-J."/>
        </authorList>
    </citation>
    <scope>NUCLEOTIDE SEQUENCE [LARGE SCALE GENOMIC DNA]</scope>
    <source>
        <strain evidence="2 3">SYSU G07066</strain>
    </source>
</reference>
<keyword evidence="1" id="KW-0812">Transmembrane</keyword>
<comment type="caution">
    <text evidence="2">The sequence shown here is derived from an EMBL/GenBank/DDBJ whole genome shotgun (WGS) entry which is preliminary data.</text>
</comment>
<dbReference type="RefSeq" id="WP_418158452.1">
    <property type="nucleotide sequence ID" value="NZ_JBBLZC010000004.1"/>
</dbReference>
<dbReference type="Gene3D" id="1.20.120.550">
    <property type="entry name" value="Membrane associated eicosanoid/glutathione metabolism-like domain"/>
    <property type="match status" value="1"/>
</dbReference>
<feature type="transmembrane region" description="Helical" evidence="1">
    <location>
        <begin position="6"/>
        <end position="24"/>
    </location>
</feature>
<keyword evidence="1" id="KW-0472">Membrane</keyword>
<evidence type="ECO:0000256" key="1">
    <source>
        <dbReference type="SAM" id="Phobius"/>
    </source>
</evidence>
<gene>
    <name evidence="2" type="ORF">U1T56_05525</name>
</gene>
<keyword evidence="3" id="KW-1185">Reference proteome</keyword>
<dbReference type="InterPro" id="IPR023352">
    <property type="entry name" value="MAPEG-like_dom_sf"/>
</dbReference>
<organism evidence="2 3">
    <name type="scientific">Benzoatithermus flavus</name>
    <dbReference type="NCBI Taxonomy" id="3108223"/>
    <lineage>
        <taxon>Bacteria</taxon>
        <taxon>Pseudomonadati</taxon>
        <taxon>Pseudomonadota</taxon>
        <taxon>Alphaproteobacteria</taxon>
        <taxon>Geminicoccales</taxon>
        <taxon>Geminicoccaceae</taxon>
        <taxon>Benzoatithermus</taxon>
    </lineage>
</organism>
<feature type="transmembrane region" description="Helical" evidence="1">
    <location>
        <begin position="72"/>
        <end position="91"/>
    </location>
</feature>
<feature type="transmembrane region" description="Helical" evidence="1">
    <location>
        <begin position="103"/>
        <end position="127"/>
    </location>
</feature>
<evidence type="ECO:0000313" key="2">
    <source>
        <dbReference type="EMBL" id="MEK0082600.1"/>
    </source>
</evidence>
<protein>
    <recommendedName>
        <fullName evidence="4">MAPEG family protein</fullName>
    </recommendedName>
</protein>
<accession>A0ABU8XN26</accession>